<gene>
    <name evidence="1" type="ORF">OO013_18645</name>
</gene>
<evidence type="ECO:0000313" key="2">
    <source>
        <dbReference type="Proteomes" id="UP001209885"/>
    </source>
</evidence>
<keyword evidence="2" id="KW-1185">Reference proteome</keyword>
<protein>
    <submittedName>
        <fullName evidence="1">Lamin tail domain-containing protein</fullName>
    </submittedName>
</protein>
<dbReference type="Gene3D" id="2.60.40.4070">
    <property type="match status" value="1"/>
</dbReference>
<sequence length="819" mass="92407">MDEFNSIEFNKNQHWQGDTSFFKTEEGHLVSSFSTEKNSSLLYHQINDLNTPLMYDLHLQMAFSPSASNSLQILLAGELENENILNGIVLQIGETGSNDGLNVIKYKDGIKMKTITFSEGQYSTSPSKKLLIYFNGISSWQIKEKTEEGEIVTGSFDYLPDFVSAVSGMFFNYTSTRVDKFKFDYWRVKQVAKEDSGPVMIDHIANEDGISVFFSKEIKCNDVLIEFMINGKSVHSDYTCSDSILEISSLSWGQQFKNYDLKIDNISDFNGNYTGVISISGVHVNNSFKSLLLTEVLPDPDRNTIYSEEFIEIYNSGKQKISLKGFSICDFTKCVNLPELDIDTSEVMVFSGSAEGYSNSVIVSGLPSLNNSGDKVFLKFEEVIVDSLSYSDKTFHSLDLPSSGTALKRRFKNFLCAEEFNMTGGEPDPGIVNFESVPEKLAEPKITFSDYNSVLKIKADILSDNSNLNLFIEDQSIQFDVSEEIVLEGYKIYHLNLNRLLNPNHEYTIKISDQKNCLTGEVDSVLFEDIKTLDDSEQKCLKVSEFMFDPETGKSDFIEVYNECDGAIEISNYKFIFMDHNQIVDDTIAIEEEFDEYHLGAKSVALLYSEDNELEDDYEIKGKPLKIKIKDFINLRNTGGYFEIFRRIPGGEVKKEIERSAYFENWHSEWLEDTEGVSLERFNFEGNSADKSVWKSASELSNYSTPGIISGFSQNVFEGEITIQPKVIIPGDPYYGEQTINVKTDNTAKMVSVELFSLSGKLVKTLCLDCYVSGSITLRWEGIKDSGQVINPGHYILRVTYISNNGIDDIIIKPLAVGL</sequence>
<accession>A0ABT3RW76</accession>
<dbReference type="EMBL" id="JAPFQN010000012">
    <property type="protein sequence ID" value="MCX2745906.1"/>
    <property type="molecule type" value="Genomic_DNA"/>
</dbReference>
<comment type="caution">
    <text evidence="1">The sequence shown here is derived from an EMBL/GenBank/DDBJ whole genome shotgun (WGS) entry which is preliminary data.</text>
</comment>
<reference evidence="1 2" key="1">
    <citation type="submission" date="2022-11" db="EMBL/GenBank/DDBJ databases">
        <title>The characterization of three novel Bacteroidetes species and genomic analysis of their roles in tidal elemental geochemical cycles.</title>
        <authorList>
            <person name="Ma K."/>
        </authorList>
    </citation>
    <scope>NUCLEOTIDE SEQUENCE [LARGE SCALE GENOMIC DNA]</scope>
    <source>
        <strain evidence="1 2">M17</strain>
    </source>
</reference>
<proteinExistence type="predicted"/>
<dbReference type="Proteomes" id="UP001209885">
    <property type="component" value="Unassembled WGS sequence"/>
</dbReference>
<evidence type="ECO:0000313" key="1">
    <source>
        <dbReference type="EMBL" id="MCX2745906.1"/>
    </source>
</evidence>
<name>A0ABT3RW76_9BACT</name>
<dbReference type="RefSeq" id="WP_266058515.1">
    <property type="nucleotide sequence ID" value="NZ_JAPFQN010000012.1"/>
</dbReference>
<organism evidence="1 2">
    <name type="scientific">Mangrovivirga halotolerans</name>
    <dbReference type="NCBI Taxonomy" id="2993936"/>
    <lineage>
        <taxon>Bacteria</taxon>
        <taxon>Pseudomonadati</taxon>
        <taxon>Bacteroidota</taxon>
        <taxon>Cytophagia</taxon>
        <taxon>Cytophagales</taxon>
        <taxon>Mangrovivirgaceae</taxon>
        <taxon>Mangrovivirga</taxon>
    </lineage>
</organism>